<feature type="transmembrane region" description="Helical" evidence="1">
    <location>
        <begin position="84"/>
        <end position="107"/>
    </location>
</feature>
<evidence type="ECO:0000256" key="1">
    <source>
        <dbReference type="SAM" id="Phobius"/>
    </source>
</evidence>
<gene>
    <name evidence="2" type="ORF">SAMN05421825_2395</name>
</gene>
<accession>A0A1G7PSX5</accession>
<protein>
    <submittedName>
        <fullName evidence="2">Uncharacterized protein</fullName>
    </submittedName>
</protein>
<keyword evidence="1" id="KW-1133">Transmembrane helix</keyword>
<keyword evidence="3" id="KW-1185">Reference proteome</keyword>
<keyword evidence="1" id="KW-0812">Transmembrane</keyword>
<evidence type="ECO:0000313" key="2">
    <source>
        <dbReference type="EMBL" id="SDF89338.1"/>
    </source>
</evidence>
<sequence>MKTIAFLYFLGFSLLNLMMDVINNKFSFFDVILVVIFTLAFFIKKKWFSQIIGSVFVLISLFVFFSVFLSHVKGMQTDHLNDTWTYLMGYLLSIITLFFSLILIGFLNINSIFVERKNVDVHGNRHRK</sequence>
<dbReference type="RefSeq" id="WP_089873640.1">
    <property type="nucleotide sequence ID" value="NZ_FNBH01000002.1"/>
</dbReference>
<feature type="transmembrane region" description="Helical" evidence="1">
    <location>
        <begin position="26"/>
        <end position="43"/>
    </location>
</feature>
<proteinExistence type="predicted"/>
<name>A0A1G7PSX5_9FLAO</name>
<keyword evidence="1" id="KW-0472">Membrane</keyword>
<dbReference type="OrthoDB" id="1261352at2"/>
<evidence type="ECO:0000313" key="3">
    <source>
        <dbReference type="Proteomes" id="UP000199203"/>
    </source>
</evidence>
<organism evidence="2 3">
    <name type="scientific">Epilithonimonas hungarica</name>
    <dbReference type="NCBI Taxonomy" id="454006"/>
    <lineage>
        <taxon>Bacteria</taxon>
        <taxon>Pseudomonadati</taxon>
        <taxon>Bacteroidota</taxon>
        <taxon>Flavobacteriia</taxon>
        <taxon>Flavobacteriales</taxon>
        <taxon>Weeksellaceae</taxon>
        <taxon>Chryseobacterium group</taxon>
        <taxon>Epilithonimonas</taxon>
    </lineage>
</organism>
<reference evidence="3" key="1">
    <citation type="submission" date="2016-10" db="EMBL/GenBank/DDBJ databases">
        <authorList>
            <person name="Varghese N."/>
            <person name="Submissions S."/>
        </authorList>
    </citation>
    <scope>NUCLEOTIDE SEQUENCE [LARGE SCALE GENOMIC DNA]</scope>
    <source>
        <strain evidence="3">DSM 19684</strain>
    </source>
</reference>
<feature type="transmembrane region" description="Helical" evidence="1">
    <location>
        <begin position="55"/>
        <end position="72"/>
    </location>
</feature>
<dbReference type="AlphaFoldDB" id="A0A1G7PSX5"/>
<dbReference type="Proteomes" id="UP000199203">
    <property type="component" value="Unassembled WGS sequence"/>
</dbReference>
<dbReference type="STRING" id="454006.SAMN05421825_2395"/>
<dbReference type="EMBL" id="FNBH01000002">
    <property type="protein sequence ID" value="SDF89338.1"/>
    <property type="molecule type" value="Genomic_DNA"/>
</dbReference>